<keyword evidence="2" id="KW-0808">Transferase</keyword>
<sequence length="267" mass="29455">MTAPLRPVAYVLANTNHGSMIVNRNDHATSAGGVYGVGAQLFAASAFDPEEVALVRDLLSLRRQHFGPGVMAIDGGANIGVHTLEWARHMHGWGRVLAFEAQEYVFYALAGNLAINNCFNASARWSALGECEGFIDVPKPDYLRPGSYGSLEVRQRSNTEFIGQQVSYDAKDCVSTPMVDIDSLELERLDFVKIDVEGMELEVLRGARETLQRCKPIVMAEIIKSDLRALTAYLQEVGYEVITEGLGLNLLAFHRTDPTRQNLQRVA</sequence>
<dbReference type="NCBIfam" id="TIGR01444">
    <property type="entry name" value="fkbM_fam"/>
    <property type="match status" value="1"/>
</dbReference>
<accession>A0A848H539</accession>
<dbReference type="GO" id="GO:0008168">
    <property type="term" value="F:methyltransferase activity"/>
    <property type="evidence" value="ECO:0007669"/>
    <property type="project" value="UniProtKB-KW"/>
</dbReference>
<dbReference type="Gene3D" id="3.40.50.150">
    <property type="entry name" value="Vaccinia Virus protein VP39"/>
    <property type="match status" value="1"/>
</dbReference>
<dbReference type="Pfam" id="PF05050">
    <property type="entry name" value="Methyltransf_21"/>
    <property type="match status" value="1"/>
</dbReference>
<keyword evidence="2" id="KW-0489">Methyltransferase</keyword>
<dbReference type="InterPro" id="IPR052514">
    <property type="entry name" value="SAM-dependent_MTase"/>
</dbReference>
<evidence type="ECO:0000313" key="3">
    <source>
        <dbReference type="Proteomes" id="UP000541185"/>
    </source>
</evidence>
<gene>
    <name evidence="2" type="ORF">HHL11_03725</name>
</gene>
<dbReference type="GO" id="GO:0032259">
    <property type="term" value="P:methylation"/>
    <property type="evidence" value="ECO:0007669"/>
    <property type="project" value="UniProtKB-KW"/>
</dbReference>
<comment type="caution">
    <text evidence="2">The sequence shown here is derived from an EMBL/GenBank/DDBJ whole genome shotgun (WGS) entry which is preliminary data.</text>
</comment>
<dbReference type="PANTHER" id="PTHR34203:SF15">
    <property type="entry name" value="SLL1173 PROTEIN"/>
    <property type="match status" value="1"/>
</dbReference>
<dbReference type="EMBL" id="JABBFX010000001">
    <property type="protein sequence ID" value="NML42848.1"/>
    <property type="molecule type" value="Genomic_DNA"/>
</dbReference>
<dbReference type="InterPro" id="IPR029063">
    <property type="entry name" value="SAM-dependent_MTases_sf"/>
</dbReference>
<dbReference type="SUPFAM" id="SSF53335">
    <property type="entry name" value="S-adenosyl-L-methionine-dependent methyltransferases"/>
    <property type="match status" value="1"/>
</dbReference>
<dbReference type="PANTHER" id="PTHR34203">
    <property type="entry name" value="METHYLTRANSFERASE, FKBM FAMILY PROTEIN"/>
    <property type="match status" value="1"/>
</dbReference>
<dbReference type="Proteomes" id="UP000541185">
    <property type="component" value="Unassembled WGS sequence"/>
</dbReference>
<keyword evidence="3" id="KW-1185">Reference proteome</keyword>
<organism evidence="2 3">
    <name type="scientific">Ramlibacter agri</name>
    <dbReference type="NCBI Taxonomy" id="2728837"/>
    <lineage>
        <taxon>Bacteria</taxon>
        <taxon>Pseudomonadati</taxon>
        <taxon>Pseudomonadota</taxon>
        <taxon>Betaproteobacteria</taxon>
        <taxon>Burkholderiales</taxon>
        <taxon>Comamonadaceae</taxon>
        <taxon>Ramlibacter</taxon>
    </lineage>
</organism>
<evidence type="ECO:0000259" key="1">
    <source>
        <dbReference type="Pfam" id="PF05050"/>
    </source>
</evidence>
<dbReference type="InterPro" id="IPR006342">
    <property type="entry name" value="FkbM_mtfrase"/>
</dbReference>
<name>A0A848H539_9BURK</name>
<dbReference type="AlphaFoldDB" id="A0A848H539"/>
<proteinExistence type="predicted"/>
<feature type="domain" description="Methyltransferase FkbM" evidence="1">
    <location>
        <begin position="74"/>
        <end position="240"/>
    </location>
</feature>
<evidence type="ECO:0000313" key="2">
    <source>
        <dbReference type="EMBL" id="NML42848.1"/>
    </source>
</evidence>
<reference evidence="2 3" key="1">
    <citation type="submission" date="2020-04" db="EMBL/GenBank/DDBJ databases">
        <title>Ramlibacter sp. G-1-2-2 isolated from soil.</title>
        <authorList>
            <person name="Dahal R.H."/>
        </authorList>
    </citation>
    <scope>NUCLEOTIDE SEQUENCE [LARGE SCALE GENOMIC DNA]</scope>
    <source>
        <strain evidence="2 3">G-1-2-2</strain>
    </source>
</reference>
<dbReference type="RefSeq" id="WP_169417097.1">
    <property type="nucleotide sequence ID" value="NZ_JABBFX010000001.1"/>
</dbReference>
<protein>
    <submittedName>
        <fullName evidence="2">FkbM family methyltransferase</fullName>
    </submittedName>
</protein>